<evidence type="ECO:0000256" key="8">
    <source>
        <dbReference type="ARBA" id="ARBA00022840"/>
    </source>
</evidence>
<dbReference type="KEGG" id="dci:103510039"/>
<dbReference type="GO" id="GO:0004386">
    <property type="term" value="F:helicase activity"/>
    <property type="evidence" value="ECO:0007669"/>
    <property type="project" value="UniProtKB-KW"/>
</dbReference>
<evidence type="ECO:0000256" key="9">
    <source>
        <dbReference type="ARBA" id="ARBA00023004"/>
    </source>
</evidence>
<keyword evidence="3" id="KW-0540">Nuclease</keyword>
<evidence type="ECO:0000313" key="12">
    <source>
        <dbReference type="Proteomes" id="UP000079169"/>
    </source>
</evidence>
<dbReference type="Gene3D" id="3.90.320.10">
    <property type="match status" value="1"/>
</dbReference>
<keyword evidence="7 13" id="KW-0347">Helicase</keyword>
<dbReference type="InterPro" id="IPR011604">
    <property type="entry name" value="PDDEXK-like_dom_sf"/>
</dbReference>
<organism evidence="12 13">
    <name type="scientific">Diaphorina citri</name>
    <name type="common">Asian citrus psyllid</name>
    <dbReference type="NCBI Taxonomy" id="121845"/>
    <lineage>
        <taxon>Eukaryota</taxon>
        <taxon>Metazoa</taxon>
        <taxon>Ecdysozoa</taxon>
        <taxon>Arthropoda</taxon>
        <taxon>Hexapoda</taxon>
        <taxon>Insecta</taxon>
        <taxon>Pterygota</taxon>
        <taxon>Neoptera</taxon>
        <taxon>Paraneoptera</taxon>
        <taxon>Hemiptera</taxon>
        <taxon>Sternorrhyncha</taxon>
        <taxon>Psylloidea</taxon>
        <taxon>Psyllidae</taxon>
        <taxon>Diaphorininae</taxon>
        <taxon>Diaphorina</taxon>
    </lineage>
</organism>
<comment type="cofactor">
    <cofactor evidence="1">
        <name>[4Fe-4S] cluster</name>
        <dbReference type="ChEBI" id="CHEBI:49883"/>
    </cofactor>
</comment>
<keyword evidence="6" id="KW-0378">Hydrolase</keyword>
<accession>A0A3Q0IUC5</accession>
<dbReference type="PaxDb" id="121845-A0A3Q0IUC5"/>
<evidence type="ECO:0000256" key="4">
    <source>
        <dbReference type="ARBA" id="ARBA00022723"/>
    </source>
</evidence>
<evidence type="ECO:0000256" key="5">
    <source>
        <dbReference type="ARBA" id="ARBA00022741"/>
    </source>
</evidence>
<keyword evidence="5" id="KW-0547">Nucleotide-binding</keyword>
<dbReference type="GO" id="GO:0004518">
    <property type="term" value="F:nuclease activity"/>
    <property type="evidence" value="ECO:0007669"/>
    <property type="project" value="UniProtKB-KW"/>
</dbReference>
<dbReference type="Proteomes" id="UP000079169">
    <property type="component" value="Unplaced"/>
</dbReference>
<dbReference type="GO" id="GO:0051536">
    <property type="term" value="F:iron-sulfur cluster binding"/>
    <property type="evidence" value="ECO:0007669"/>
    <property type="project" value="UniProtKB-KW"/>
</dbReference>
<evidence type="ECO:0000259" key="11">
    <source>
        <dbReference type="Pfam" id="PF08696"/>
    </source>
</evidence>
<name>A0A3Q0IUC5_DIACI</name>
<evidence type="ECO:0000256" key="3">
    <source>
        <dbReference type="ARBA" id="ARBA00022722"/>
    </source>
</evidence>
<dbReference type="CDD" id="cd22318">
    <property type="entry name" value="DNA2_N-like"/>
    <property type="match status" value="1"/>
</dbReference>
<comment type="similarity">
    <text evidence="2">Belongs to the DNA2/NAM7 helicase family.</text>
</comment>
<evidence type="ECO:0000256" key="7">
    <source>
        <dbReference type="ARBA" id="ARBA00022806"/>
    </source>
</evidence>
<sequence>MFMSISQEVAAVLSATKSPILSSPSKKLIPDLSFISKINFDDDDEEWNFLQIDNLQKLDLTRFNKCEILNMETITGSQLKLCLKPCDSTENTTTWCLVMGSWVHTQLNVGDIINIKAEYSNEYQSWIVDNSRGLIVFQPDILVSGTSVVGALFCMRKSILSDLFKGVDSGSSIMVLGILLHEFLQEVLKGNLRTDSELRKVIESLISSQDTILMLYGSLMSLEDTKAELTSFIPRIQNFLATYVDSKKPPGKSTWDGQIVKVQDIEENIWLPNLGIKGKVDVTVKVRSRNVVKTLPLELKTGRASRSAEHRGQVILYAMMMSEMGDQAVDSGLLLYLRENILEEVRSGHPEKRDLLMLRNQLVYYLKQDVKSVDVPYLPPPINHHSACSKCPYLYLCSAALRFAWSFKRPDINPNKSAMFGLWILRLESPGAIAFPI</sequence>
<reference evidence="13" key="1">
    <citation type="submission" date="2025-08" db="UniProtKB">
        <authorList>
            <consortium name="RefSeq"/>
        </authorList>
    </citation>
    <scope>IDENTIFICATION</scope>
</reference>
<dbReference type="GeneID" id="103510039"/>
<feature type="domain" description="DNA replication factor Dna2 N-terminal" evidence="11">
    <location>
        <begin position="89"/>
        <end position="286"/>
    </location>
</feature>
<proteinExistence type="inferred from homology"/>
<dbReference type="PANTHER" id="PTHR36531:SF6">
    <property type="entry name" value="DNA REPLICATION ATP-DEPENDENT HELICASE_NUCLEASE DNA2"/>
    <property type="match status" value="1"/>
</dbReference>
<dbReference type="Pfam" id="PF08696">
    <property type="entry name" value="Dna2"/>
    <property type="match status" value="1"/>
</dbReference>
<dbReference type="RefSeq" id="XP_026679871.1">
    <property type="nucleotide sequence ID" value="XM_026824070.1"/>
</dbReference>
<dbReference type="PANTHER" id="PTHR36531">
    <property type="entry name" value="CRISPR-ASSOCIATED EXONUCLEASE CAS4"/>
    <property type="match status" value="1"/>
</dbReference>
<protein>
    <submittedName>
        <fullName evidence="13">DNA replication ATP-dependent helicase/nuclease DNA2</fullName>
    </submittedName>
</protein>
<evidence type="ECO:0000256" key="10">
    <source>
        <dbReference type="ARBA" id="ARBA00023014"/>
    </source>
</evidence>
<evidence type="ECO:0000256" key="2">
    <source>
        <dbReference type="ARBA" id="ARBA00007913"/>
    </source>
</evidence>
<dbReference type="GO" id="GO:0016787">
    <property type="term" value="F:hydrolase activity"/>
    <property type="evidence" value="ECO:0007669"/>
    <property type="project" value="UniProtKB-KW"/>
</dbReference>
<evidence type="ECO:0000313" key="13">
    <source>
        <dbReference type="RefSeq" id="XP_026679871.1"/>
    </source>
</evidence>
<dbReference type="GO" id="GO:0005524">
    <property type="term" value="F:ATP binding"/>
    <property type="evidence" value="ECO:0007669"/>
    <property type="project" value="UniProtKB-KW"/>
</dbReference>
<gene>
    <name evidence="13" type="primary">LOC103510039</name>
</gene>
<keyword evidence="9" id="KW-0408">Iron</keyword>
<dbReference type="AlphaFoldDB" id="A0A3Q0IUC5"/>
<dbReference type="InterPro" id="IPR014808">
    <property type="entry name" value="DNA_replication_fac_Dna2_N"/>
</dbReference>
<dbReference type="STRING" id="121845.A0A3Q0IUC5"/>
<dbReference type="InterPro" id="IPR051827">
    <property type="entry name" value="Cas4_exonuclease"/>
</dbReference>
<keyword evidence="4" id="KW-0479">Metal-binding</keyword>
<evidence type="ECO:0000256" key="6">
    <source>
        <dbReference type="ARBA" id="ARBA00022801"/>
    </source>
</evidence>
<keyword evidence="12" id="KW-1185">Reference proteome</keyword>
<evidence type="ECO:0000256" key="1">
    <source>
        <dbReference type="ARBA" id="ARBA00001966"/>
    </source>
</evidence>
<dbReference type="GO" id="GO:0046872">
    <property type="term" value="F:metal ion binding"/>
    <property type="evidence" value="ECO:0007669"/>
    <property type="project" value="UniProtKB-KW"/>
</dbReference>
<keyword evidence="8" id="KW-0067">ATP-binding</keyword>
<keyword evidence="10" id="KW-0411">Iron-sulfur</keyword>